<reference evidence="1" key="1">
    <citation type="submission" date="2021-12" db="EMBL/GenBank/DDBJ databases">
        <authorList>
            <person name="Rodrigo-Torres L."/>
            <person name="Arahal R. D."/>
            <person name="Lucena T."/>
        </authorList>
    </citation>
    <scope>NUCLEOTIDE SEQUENCE</scope>
    <source>
        <strain evidence="1">CECT 8419</strain>
    </source>
</reference>
<dbReference type="EMBL" id="CAKLPZ010000001">
    <property type="protein sequence ID" value="CAH0999689.1"/>
    <property type="molecule type" value="Genomic_DNA"/>
</dbReference>
<dbReference type="SUPFAM" id="SSF54637">
    <property type="entry name" value="Thioesterase/thiol ester dehydrase-isomerase"/>
    <property type="match status" value="1"/>
</dbReference>
<dbReference type="RefSeq" id="WP_238749898.1">
    <property type="nucleotide sequence ID" value="NZ_CAKLPZ010000001.1"/>
</dbReference>
<dbReference type="InterPro" id="IPR029069">
    <property type="entry name" value="HotDog_dom_sf"/>
</dbReference>
<dbReference type="Proteomes" id="UP000837803">
    <property type="component" value="Unassembled WGS sequence"/>
</dbReference>
<dbReference type="PANTHER" id="PTHR31793">
    <property type="entry name" value="4-HYDROXYBENZOYL-COA THIOESTERASE FAMILY MEMBER"/>
    <property type="match status" value="1"/>
</dbReference>
<accession>A0ABN8F6N8</accession>
<dbReference type="PANTHER" id="PTHR31793:SF39">
    <property type="entry name" value="THIOESTERASE_THIOL ESTER DEHYDRASE-ISOMERASE"/>
    <property type="match status" value="1"/>
</dbReference>
<evidence type="ECO:0000313" key="1">
    <source>
        <dbReference type="EMBL" id="CAH0999689.1"/>
    </source>
</evidence>
<keyword evidence="2" id="KW-1185">Reference proteome</keyword>
<organism evidence="1 2">
    <name type="scientific">Neolewinella maritima</name>
    <dbReference type="NCBI Taxonomy" id="1383882"/>
    <lineage>
        <taxon>Bacteria</taxon>
        <taxon>Pseudomonadati</taxon>
        <taxon>Bacteroidota</taxon>
        <taxon>Saprospiria</taxon>
        <taxon>Saprospirales</taxon>
        <taxon>Lewinellaceae</taxon>
        <taxon>Neolewinella</taxon>
    </lineage>
</organism>
<evidence type="ECO:0008006" key="3">
    <source>
        <dbReference type="Google" id="ProtNLM"/>
    </source>
</evidence>
<sequence length="147" mass="16644">MLTLEDFTHLHDFPVLWGDMDSANHVNNLVYLRWAESVRVVYFEAIGVDISFGPEGGTGGILAWQDCKYTFPMTYPDTARVGARTIEVLEDRFIMQTAIFSQRHGRLAAVTKQAIVPYDYAGLRKVPLPDAWIAGIKREDQTVRTHS</sequence>
<name>A0ABN8F6N8_9BACT</name>
<evidence type="ECO:0000313" key="2">
    <source>
        <dbReference type="Proteomes" id="UP000837803"/>
    </source>
</evidence>
<protein>
    <recommendedName>
        <fullName evidence="3">Acyl-CoA thioesterase</fullName>
    </recommendedName>
</protein>
<dbReference type="Gene3D" id="3.10.129.10">
    <property type="entry name" value="Hotdog Thioesterase"/>
    <property type="match status" value="1"/>
</dbReference>
<dbReference type="Pfam" id="PF13279">
    <property type="entry name" value="4HBT_2"/>
    <property type="match status" value="1"/>
</dbReference>
<dbReference type="InterPro" id="IPR050563">
    <property type="entry name" value="4-hydroxybenzoyl-CoA_TE"/>
</dbReference>
<proteinExistence type="predicted"/>
<gene>
    <name evidence="1" type="ORF">LEM8419_00989</name>
</gene>
<dbReference type="CDD" id="cd00586">
    <property type="entry name" value="4HBT"/>
    <property type="match status" value="1"/>
</dbReference>
<comment type="caution">
    <text evidence="1">The sequence shown here is derived from an EMBL/GenBank/DDBJ whole genome shotgun (WGS) entry which is preliminary data.</text>
</comment>